<dbReference type="OrthoDB" id="9770452at2"/>
<dbReference type="GO" id="GO:0005886">
    <property type="term" value="C:plasma membrane"/>
    <property type="evidence" value="ECO:0007669"/>
    <property type="project" value="TreeGrafter"/>
</dbReference>
<keyword evidence="2 7" id="KW-0285">Flavoprotein</keyword>
<evidence type="ECO:0000256" key="7">
    <source>
        <dbReference type="PIRSR" id="PIRSR000138-2"/>
    </source>
</evidence>
<feature type="binding site" evidence="7">
    <location>
        <position position="133"/>
    </location>
    <ligand>
        <name>glyoxylate</name>
        <dbReference type="ChEBI" id="CHEBI:36655"/>
    </ligand>
</feature>
<feature type="binding site" evidence="7">
    <location>
        <position position="110"/>
    </location>
    <ligand>
        <name>FMN</name>
        <dbReference type="ChEBI" id="CHEBI:58210"/>
    </ligand>
</feature>
<dbReference type="InterPro" id="IPR000262">
    <property type="entry name" value="FMN-dep_DH"/>
</dbReference>
<dbReference type="Proteomes" id="UP000295727">
    <property type="component" value="Chromosome 2"/>
</dbReference>
<evidence type="ECO:0000313" key="10">
    <source>
        <dbReference type="Proteomes" id="UP000295727"/>
    </source>
</evidence>
<proteinExistence type="inferred from homology"/>
<organism evidence="9 10">
    <name type="scientific">Paraburkholderia pallida</name>
    <dbReference type="NCBI Taxonomy" id="2547399"/>
    <lineage>
        <taxon>Bacteria</taxon>
        <taxon>Pseudomonadati</taxon>
        <taxon>Pseudomonadota</taxon>
        <taxon>Betaproteobacteria</taxon>
        <taxon>Burkholderiales</taxon>
        <taxon>Burkholderiaceae</taxon>
        <taxon>Paraburkholderia</taxon>
    </lineage>
</organism>
<keyword evidence="4" id="KW-0560">Oxidoreductase</keyword>
<dbReference type="Pfam" id="PF01070">
    <property type="entry name" value="FMN_dh"/>
    <property type="match status" value="1"/>
</dbReference>
<dbReference type="SUPFAM" id="SSF51395">
    <property type="entry name" value="FMN-linked oxidoreductases"/>
    <property type="match status" value="1"/>
</dbReference>
<dbReference type="PANTHER" id="PTHR10578">
    <property type="entry name" value="S -2-HYDROXY-ACID OXIDASE-RELATED"/>
    <property type="match status" value="1"/>
</dbReference>
<protein>
    <submittedName>
        <fullName evidence="9">Alpha-hydroxy-acid oxidizing protein</fullName>
    </submittedName>
</protein>
<dbReference type="GO" id="GO:0009060">
    <property type="term" value="P:aerobic respiration"/>
    <property type="evidence" value="ECO:0007669"/>
    <property type="project" value="TreeGrafter"/>
</dbReference>
<dbReference type="EMBL" id="CP038149">
    <property type="protein sequence ID" value="QBQ98851.1"/>
    <property type="molecule type" value="Genomic_DNA"/>
</dbReference>
<dbReference type="GO" id="GO:0010181">
    <property type="term" value="F:FMN binding"/>
    <property type="evidence" value="ECO:0007669"/>
    <property type="project" value="InterPro"/>
</dbReference>
<evidence type="ECO:0000256" key="5">
    <source>
        <dbReference type="ARBA" id="ARBA00024042"/>
    </source>
</evidence>
<keyword evidence="3 7" id="KW-0288">FMN</keyword>
<evidence type="ECO:0000256" key="6">
    <source>
        <dbReference type="PIRSR" id="PIRSR000138-1"/>
    </source>
</evidence>
<dbReference type="Gene3D" id="3.20.20.70">
    <property type="entry name" value="Aldolase class I"/>
    <property type="match status" value="1"/>
</dbReference>
<comment type="cofactor">
    <cofactor evidence="1">
        <name>FMN</name>
        <dbReference type="ChEBI" id="CHEBI:58210"/>
    </cofactor>
</comment>
<feature type="binding site" evidence="7">
    <location>
        <position position="274"/>
    </location>
    <ligand>
        <name>FMN</name>
        <dbReference type="ChEBI" id="CHEBI:58210"/>
    </ligand>
</feature>
<evidence type="ECO:0000256" key="1">
    <source>
        <dbReference type="ARBA" id="ARBA00001917"/>
    </source>
</evidence>
<feature type="binding site" evidence="7">
    <location>
        <begin position="81"/>
        <end position="83"/>
    </location>
    <ligand>
        <name>FMN</name>
        <dbReference type="ChEBI" id="CHEBI:58210"/>
    </ligand>
</feature>
<feature type="binding site" evidence="7">
    <location>
        <position position="131"/>
    </location>
    <ligand>
        <name>FMN</name>
        <dbReference type="ChEBI" id="CHEBI:58210"/>
    </ligand>
</feature>
<feature type="active site" description="Proton acceptor" evidence="6">
    <location>
        <position position="276"/>
    </location>
</feature>
<accession>A0A4P7CXL2</accession>
<dbReference type="InterPro" id="IPR037396">
    <property type="entry name" value="FMN_HAD"/>
</dbReference>
<gene>
    <name evidence="9" type="ORF">E1956_16435</name>
</gene>
<keyword evidence="10" id="KW-1185">Reference proteome</keyword>
<feature type="binding site" evidence="7">
    <location>
        <position position="276"/>
    </location>
    <ligand>
        <name>glyoxylate</name>
        <dbReference type="ChEBI" id="CHEBI:36655"/>
    </ligand>
</feature>
<feature type="binding site" evidence="7">
    <location>
        <begin position="330"/>
        <end position="331"/>
    </location>
    <ligand>
        <name>FMN</name>
        <dbReference type="ChEBI" id="CHEBI:58210"/>
    </ligand>
</feature>
<evidence type="ECO:0000256" key="3">
    <source>
        <dbReference type="ARBA" id="ARBA00022643"/>
    </source>
</evidence>
<dbReference type="CDD" id="cd02809">
    <property type="entry name" value="alpha_hydroxyacid_oxid_FMN"/>
    <property type="match status" value="1"/>
</dbReference>
<sequence>MPTLASASCIDDLREIARRNLPRVVFDFVDGGAGDEFVLRENRASLRDVALVPHALRDVSKVDTSVDLFGKRYALPFGVAPTGMSGLVWPEAERLVAETAREMGLPFILSTVASCPMEEIGAICGDLGWFQLYASRNRATDLDLIARAKASGFGALVITIDLAFAGIRRRDIRNGLALPLRPNARMCMDVLRHPGWLLRYWSGGGIRLPNLEPYYGGGVSMMAQLDAQTDPAFDWGSLGEIRRLWDGPLVVKGVLGAQDAKRAKELGVDGIIVSNHGGRQLDCCAASVDALPEIVDAVGDALTVMMDGGIRSGEDVSRALAVGARAVFAGRPGLYGAAAGGKGGIGCAFKLLATELATTMALLGCRDLTELASVEVRRNRNLPVLARM</sequence>
<feature type="binding site" evidence="7">
    <location>
        <begin position="307"/>
        <end position="311"/>
    </location>
    <ligand>
        <name>FMN</name>
        <dbReference type="ChEBI" id="CHEBI:58210"/>
    </ligand>
</feature>
<dbReference type="FunFam" id="3.20.20.70:FF:000029">
    <property type="entry name" value="L-lactate dehydrogenase"/>
    <property type="match status" value="1"/>
</dbReference>
<evidence type="ECO:0000256" key="4">
    <source>
        <dbReference type="ARBA" id="ARBA00023002"/>
    </source>
</evidence>
<evidence type="ECO:0000259" key="8">
    <source>
        <dbReference type="PROSITE" id="PS51349"/>
    </source>
</evidence>
<reference evidence="9 10" key="1">
    <citation type="submission" date="2019-03" db="EMBL/GenBank/DDBJ databases">
        <title>Paraburkholderia sp. 7MH5, isolated from subtropical forest soil.</title>
        <authorList>
            <person name="Gao Z.-H."/>
            <person name="Qiu L.-H."/>
        </authorList>
    </citation>
    <scope>NUCLEOTIDE SEQUENCE [LARGE SCALE GENOMIC DNA]</scope>
    <source>
        <strain evidence="9 10">7MH5</strain>
    </source>
</reference>
<dbReference type="InterPro" id="IPR013785">
    <property type="entry name" value="Aldolase_TIM"/>
</dbReference>
<dbReference type="PROSITE" id="PS51349">
    <property type="entry name" value="FMN_HYDROXY_ACID_DH_2"/>
    <property type="match status" value="1"/>
</dbReference>
<dbReference type="PIRSF" id="PIRSF000138">
    <property type="entry name" value="Al-hdrx_acd_dh"/>
    <property type="match status" value="1"/>
</dbReference>
<evidence type="ECO:0000256" key="2">
    <source>
        <dbReference type="ARBA" id="ARBA00022630"/>
    </source>
</evidence>
<dbReference type="KEGG" id="ppai:E1956_16435"/>
<dbReference type="GO" id="GO:0004459">
    <property type="term" value="F:L-lactate dehydrogenase (NAD+) activity"/>
    <property type="evidence" value="ECO:0007669"/>
    <property type="project" value="TreeGrafter"/>
</dbReference>
<feature type="binding site" evidence="7">
    <location>
        <position position="252"/>
    </location>
    <ligand>
        <name>FMN</name>
        <dbReference type="ChEBI" id="CHEBI:58210"/>
    </ligand>
</feature>
<feature type="binding site" evidence="7">
    <location>
        <position position="279"/>
    </location>
    <ligand>
        <name>glyoxylate</name>
        <dbReference type="ChEBI" id="CHEBI:36655"/>
    </ligand>
</feature>
<dbReference type="InterPro" id="IPR012133">
    <property type="entry name" value="Alpha-hydoxy_acid_DH_FMN"/>
</dbReference>
<dbReference type="PROSITE" id="PS00557">
    <property type="entry name" value="FMN_HYDROXY_ACID_DH_1"/>
    <property type="match status" value="1"/>
</dbReference>
<feature type="binding site" evidence="7">
    <location>
        <position position="159"/>
    </location>
    <ligand>
        <name>FMN</name>
        <dbReference type="ChEBI" id="CHEBI:58210"/>
    </ligand>
</feature>
<feature type="domain" description="FMN hydroxy acid dehydrogenase" evidence="8">
    <location>
        <begin position="2"/>
        <end position="381"/>
    </location>
</feature>
<feature type="binding site" evidence="7">
    <location>
        <position position="168"/>
    </location>
    <ligand>
        <name>glyoxylate</name>
        <dbReference type="ChEBI" id="CHEBI:36655"/>
    </ligand>
</feature>
<dbReference type="RefSeq" id="WP_134751041.1">
    <property type="nucleotide sequence ID" value="NZ_CP038149.1"/>
</dbReference>
<comment type="similarity">
    <text evidence="5">Belongs to the FMN-dependent alpha-hydroxy acid dehydrogenase family.</text>
</comment>
<dbReference type="InterPro" id="IPR008259">
    <property type="entry name" value="FMN_hydac_DH_AS"/>
</dbReference>
<dbReference type="AlphaFoldDB" id="A0A4P7CXL2"/>
<evidence type="ECO:0000313" key="9">
    <source>
        <dbReference type="EMBL" id="QBQ98851.1"/>
    </source>
</evidence>
<name>A0A4P7CXL2_9BURK</name>
<dbReference type="PANTHER" id="PTHR10578:SF107">
    <property type="entry name" value="2-HYDROXYACID OXIDASE 1"/>
    <property type="match status" value="1"/>
</dbReference>